<evidence type="ECO:0000313" key="2">
    <source>
        <dbReference type="Proteomes" id="UP000240010"/>
    </source>
</evidence>
<dbReference type="AlphaFoldDB" id="A0A2S6H9F2"/>
<proteinExistence type="predicted"/>
<dbReference type="RefSeq" id="WP_104429996.1">
    <property type="nucleotide sequence ID" value="NZ_PTIZ01000011.1"/>
</dbReference>
<evidence type="ECO:0000313" key="1">
    <source>
        <dbReference type="EMBL" id="PPK74107.1"/>
    </source>
</evidence>
<accession>A0A2S6H9F2</accession>
<organism evidence="1 2">
    <name type="scientific">Methylobacter tundripaludum</name>
    <dbReference type="NCBI Taxonomy" id="173365"/>
    <lineage>
        <taxon>Bacteria</taxon>
        <taxon>Pseudomonadati</taxon>
        <taxon>Pseudomonadota</taxon>
        <taxon>Gammaproteobacteria</taxon>
        <taxon>Methylococcales</taxon>
        <taxon>Methylococcaceae</taxon>
        <taxon>Methylobacter</taxon>
    </lineage>
</organism>
<dbReference type="Proteomes" id="UP000240010">
    <property type="component" value="Unassembled WGS sequence"/>
</dbReference>
<dbReference type="EMBL" id="PTIZ01000011">
    <property type="protein sequence ID" value="PPK74107.1"/>
    <property type="molecule type" value="Genomic_DNA"/>
</dbReference>
<gene>
    <name evidence="1" type="ORF">B0F87_11137</name>
</gene>
<sequence>MIEGLFILTTIFVAYVVYAIIDEQKATAKSKAPAAKPEPQAAAVEQLKPQVAVTKEKPAAIKPAEAKTVAPKAAATKAVPPVAAKPVATKATATKAAAKPAATKTTKAAPAKPAAAKKPAAVAAKSAGLKDPKTGDVVTAYSNYRFTKRWIKDALVTEGLLEKVYTASELNPEIDAKIKEAIAKLEAMDQYKA</sequence>
<name>A0A2S6H9F2_9GAMM</name>
<reference evidence="1 2" key="1">
    <citation type="submission" date="2018-02" db="EMBL/GenBank/DDBJ databases">
        <title>Subsurface microbial communities from deep shales in Ohio and West Virginia, USA.</title>
        <authorList>
            <person name="Wrighton K."/>
        </authorList>
    </citation>
    <scope>NUCLEOTIDE SEQUENCE [LARGE SCALE GENOMIC DNA]</scope>
    <source>
        <strain evidence="1 2">OWC-DMM</strain>
    </source>
</reference>
<protein>
    <submittedName>
        <fullName evidence="1">Uncharacterized protein</fullName>
    </submittedName>
</protein>
<comment type="caution">
    <text evidence="1">The sequence shown here is derived from an EMBL/GenBank/DDBJ whole genome shotgun (WGS) entry which is preliminary data.</text>
</comment>